<reference evidence="1 2" key="1">
    <citation type="submission" date="2023-02" db="EMBL/GenBank/DDBJ databases">
        <title>Oceanobacillus kimchii IFOP_LL358 isolated form Alexandrium catenella lab strain.</title>
        <authorList>
            <person name="Gajardo G."/>
            <person name="Ueki S."/>
            <person name="Maruyama F."/>
        </authorList>
    </citation>
    <scope>NUCLEOTIDE SEQUENCE [LARGE SCALE GENOMIC DNA]</scope>
    <source>
        <strain evidence="1 2">IFOP_LL358</strain>
    </source>
</reference>
<dbReference type="RefSeq" id="WP_317958046.1">
    <property type="nucleotide sequence ID" value="NZ_BSKO01000001.1"/>
</dbReference>
<gene>
    <name evidence="1" type="ORF">MACH08_19480</name>
</gene>
<keyword evidence="2" id="KW-1185">Reference proteome</keyword>
<accession>A0ABQ5TKF3</accession>
<evidence type="ECO:0000313" key="1">
    <source>
        <dbReference type="EMBL" id="GLO66164.1"/>
    </source>
</evidence>
<organism evidence="1 2">
    <name type="scientific">Oceanobacillus kimchii</name>
    <dbReference type="NCBI Taxonomy" id="746691"/>
    <lineage>
        <taxon>Bacteria</taxon>
        <taxon>Bacillati</taxon>
        <taxon>Bacillota</taxon>
        <taxon>Bacilli</taxon>
        <taxon>Bacillales</taxon>
        <taxon>Bacillaceae</taxon>
        <taxon>Oceanobacillus</taxon>
    </lineage>
</organism>
<dbReference type="EMBL" id="BSKO01000001">
    <property type="protein sequence ID" value="GLO66164.1"/>
    <property type="molecule type" value="Genomic_DNA"/>
</dbReference>
<protein>
    <submittedName>
        <fullName evidence="1">Uncharacterized protein</fullName>
    </submittedName>
</protein>
<name>A0ABQ5TKF3_9BACI</name>
<sequence length="88" mass="10239">MHKTAENWNCDLNKYLQIGDTVDEELYNHFVNVLPPATYRNNLVQIGEPYSTSKENKSTYQTLKKIDGNWTYVGTCHIGDNQHQESLY</sequence>
<comment type="caution">
    <text evidence="1">The sequence shown here is derived from an EMBL/GenBank/DDBJ whole genome shotgun (WGS) entry which is preliminary data.</text>
</comment>
<proteinExistence type="predicted"/>
<dbReference type="Proteomes" id="UP001275436">
    <property type="component" value="Unassembled WGS sequence"/>
</dbReference>
<evidence type="ECO:0000313" key="2">
    <source>
        <dbReference type="Proteomes" id="UP001275436"/>
    </source>
</evidence>